<dbReference type="EMBL" id="KV417904">
    <property type="protein sequence ID" value="KZP04628.1"/>
    <property type="molecule type" value="Genomic_DNA"/>
</dbReference>
<evidence type="ECO:0000313" key="1">
    <source>
        <dbReference type="EMBL" id="KZP04628.1"/>
    </source>
</evidence>
<evidence type="ECO:0008006" key="2">
    <source>
        <dbReference type="Google" id="ProtNLM"/>
    </source>
</evidence>
<dbReference type="AlphaFoldDB" id="A0A167V4Q3"/>
<dbReference type="OrthoDB" id="3022400at2759"/>
<gene>
    <name evidence="1" type="ORF">FIBSPDRAFT_392126</name>
</gene>
<organism evidence="1">
    <name type="scientific">Athelia psychrophila</name>
    <dbReference type="NCBI Taxonomy" id="1759441"/>
    <lineage>
        <taxon>Eukaryota</taxon>
        <taxon>Fungi</taxon>
        <taxon>Dikarya</taxon>
        <taxon>Basidiomycota</taxon>
        <taxon>Agaricomycotina</taxon>
        <taxon>Agaricomycetes</taxon>
        <taxon>Agaricomycetidae</taxon>
        <taxon>Atheliales</taxon>
        <taxon>Atheliaceae</taxon>
        <taxon>Athelia</taxon>
    </lineage>
</organism>
<proteinExistence type="predicted"/>
<reference evidence="1" key="1">
    <citation type="journal article" date="2016" name="Mol. Biol. Evol.">
        <title>Comparative Genomics of Early-Diverging Mushroom-Forming Fungi Provides Insights into the Origins of Lignocellulose Decay Capabilities.</title>
        <authorList>
            <person name="Nagy L.G."/>
            <person name="Riley R."/>
            <person name="Tritt A."/>
            <person name="Adam C."/>
            <person name="Daum C."/>
            <person name="Floudas D."/>
            <person name="Sun H."/>
            <person name="Yadav J.S."/>
            <person name="Pangilinan J."/>
            <person name="Larsson K.H."/>
            <person name="Matsuura K."/>
            <person name="Barry K."/>
            <person name="Labutti K."/>
            <person name="Kuo R."/>
            <person name="Ohm R.A."/>
            <person name="Bhattacharya S.S."/>
            <person name="Shirouzu T."/>
            <person name="Yoshinaga Y."/>
            <person name="Martin F.M."/>
            <person name="Grigoriev I.V."/>
            <person name="Hibbett D.S."/>
        </authorList>
    </citation>
    <scope>NUCLEOTIDE SEQUENCE [LARGE SCALE GENOMIC DNA]</scope>
    <source>
        <strain evidence="1">CBS 109695</strain>
    </source>
</reference>
<protein>
    <recommendedName>
        <fullName evidence="2">F-box domain-containing protein</fullName>
    </recommendedName>
</protein>
<accession>A0A167V4Q3</accession>
<name>A0A167V4Q3_9AGAM</name>
<sequence length="542" mass="60578">MSCSQCQHTSALPMSNIETLPSPVAALLLTNDPPNNLQSDAIRDTLAYIRTDLKILDSEIEDMQRHERAVLSHAADLARRITDLRKKQESVQEFADKHTIPIRGLPIELLERIFMLSLPQYPDLMKIKEGPMLLGQVCGFWRAVSRGTPTLWSTIKVKDIGSNKKLIAALREWLQRTGDCPLTLQYDTSHLVPQNALEWDVIVGHWSQIEHLDLHVPDAALACWFPENGRNFVGLKSLQISRYWDTKYHLVVISPQMFKIAANAPQLSAVRLDIDIGYCSLPFAQITTCDVEITNLSNCVELLRVAVNLVDCTIRWVEYLTTPDAARTVIRHPKLEKLAIRIGGRGRNDALDYFLSHLELPSLREFEWRPTRTRAVHDGAGTWPGDTFSSFLVRSQCTLSRLWITSGPSEKDISRYLLEVPTLVDLSFGTPQGGSIDELLRELQLGGHGLDEPVKADLVPNLEHLTIIASWGDFEEITKLVKSRCDGGGNSAGAKRLKSASLALGVGGLSNVSEAARGRLEECVQAGLIQRYVPEHELYSSW</sequence>